<feature type="region of interest" description="Disordered" evidence="1">
    <location>
        <begin position="58"/>
        <end position="98"/>
    </location>
</feature>
<organism evidence="2">
    <name type="scientific">Fusarium oxysporum f. sp. conglutinans race 2 54008</name>
    <dbReference type="NCBI Taxonomy" id="1089457"/>
    <lineage>
        <taxon>Eukaryota</taxon>
        <taxon>Fungi</taxon>
        <taxon>Dikarya</taxon>
        <taxon>Ascomycota</taxon>
        <taxon>Pezizomycotina</taxon>
        <taxon>Sordariomycetes</taxon>
        <taxon>Hypocreomycetidae</taxon>
        <taxon>Hypocreales</taxon>
        <taxon>Nectriaceae</taxon>
        <taxon>Fusarium</taxon>
        <taxon>Fusarium oxysporum species complex</taxon>
    </lineage>
</organism>
<reference evidence="2" key="2">
    <citation type="submission" date="2014-03" db="EMBL/GenBank/DDBJ databases">
        <title>The Genome Annotation of Fusarium oxysporum PHW808.</title>
        <authorList>
            <consortium name="The Broad Institute Genomics Platform"/>
            <person name="Ma L.-J."/>
            <person name="Corby-Kistler H."/>
            <person name="Broz K."/>
            <person name="Gale L.R."/>
            <person name="Jonkers W."/>
            <person name="O'Donnell K."/>
            <person name="Ploetz R."/>
            <person name="Steinberg C."/>
            <person name="Schwartz D.C."/>
            <person name="VanEtten H."/>
            <person name="Zhou S."/>
            <person name="Young S.K."/>
            <person name="Zeng Q."/>
            <person name="Gargeya S."/>
            <person name="Fitzgerald M."/>
            <person name="Abouelleil A."/>
            <person name="Alvarado L."/>
            <person name="Chapman S.B."/>
            <person name="Gainer-Dewar J."/>
            <person name="Goldberg J."/>
            <person name="Griggs A."/>
            <person name="Gujja S."/>
            <person name="Hansen M."/>
            <person name="Howarth C."/>
            <person name="Imamovic A."/>
            <person name="Ireland A."/>
            <person name="Larimer J."/>
            <person name="McCowan C."/>
            <person name="Murphy C."/>
            <person name="Pearson M."/>
            <person name="Poon T.W."/>
            <person name="Priest M."/>
            <person name="Roberts A."/>
            <person name="Saif S."/>
            <person name="Shea T."/>
            <person name="Sykes S."/>
            <person name="Wortman J."/>
            <person name="Nusbaum C."/>
            <person name="Birren B."/>
        </authorList>
    </citation>
    <scope>NUCLEOTIDE SEQUENCE</scope>
    <source>
        <strain evidence="2">54008</strain>
    </source>
</reference>
<protein>
    <recommendedName>
        <fullName evidence="3">Chromo shadow domain-containing protein</fullName>
    </recommendedName>
</protein>
<dbReference type="EMBL" id="KK034364">
    <property type="protein sequence ID" value="EXL64100.1"/>
    <property type="molecule type" value="Genomic_DNA"/>
</dbReference>
<dbReference type="Gene3D" id="2.40.50.40">
    <property type="match status" value="1"/>
</dbReference>
<gene>
    <name evidence="2" type="ORF">FOPG_19630</name>
</gene>
<accession>X0GVZ7</accession>
<sequence length="174" mass="19895">MPRNSLVFAMHSALRKRKVSRVIRVSGATKCRIGKKWLDGKRKETRYVTKEIKKQSIGNKTSYAKHKRPEAVTSKARHISIKEETRSKPPKQVQQGKLSATANKFNLPALPSGSWEDKIEKISLYEGKVDSRGCPVVYTIWKDGRKAKFNWHTICKKCPKKLGHFMNDLLDDSS</sequence>
<dbReference type="HOGENOM" id="CLU_1540141_0_0_1"/>
<evidence type="ECO:0008006" key="3">
    <source>
        <dbReference type="Google" id="ProtNLM"/>
    </source>
</evidence>
<name>X0GVZ7_FUSOX</name>
<evidence type="ECO:0000313" key="2">
    <source>
        <dbReference type="EMBL" id="EXL64100.1"/>
    </source>
</evidence>
<proteinExistence type="predicted"/>
<dbReference type="Proteomes" id="UP000030676">
    <property type="component" value="Unassembled WGS sequence"/>
</dbReference>
<evidence type="ECO:0000256" key="1">
    <source>
        <dbReference type="SAM" id="MobiDB-lite"/>
    </source>
</evidence>
<dbReference type="AlphaFoldDB" id="X0GVZ7"/>
<reference evidence="2" key="1">
    <citation type="submission" date="2011-11" db="EMBL/GenBank/DDBJ databases">
        <title>The Genome Sequence of Fusarium oxysporum PHW808.</title>
        <authorList>
            <consortium name="The Broad Institute Genome Sequencing Platform"/>
            <person name="Ma L.-J."/>
            <person name="Gale L.R."/>
            <person name="Schwartz D.C."/>
            <person name="Zhou S."/>
            <person name="Corby-Kistler H."/>
            <person name="Young S.K."/>
            <person name="Zeng Q."/>
            <person name="Gargeya S."/>
            <person name="Fitzgerald M."/>
            <person name="Haas B."/>
            <person name="Abouelleil A."/>
            <person name="Alvarado L."/>
            <person name="Arachchi H.M."/>
            <person name="Berlin A."/>
            <person name="Brown A."/>
            <person name="Chapman S.B."/>
            <person name="Chen Z."/>
            <person name="Dunbar C."/>
            <person name="Freedman E."/>
            <person name="Gearin G."/>
            <person name="Goldberg J."/>
            <person name="Griggs A."/>
            <person name="Gujja S."/>
            <person name="Heiman D."/>
            <person name="Howarth C."/>
            <person name="Larson L."/>
            <person name="Lui A."/>
            <person name="MacDonald P.J.P."/>
            <person name="Montmayeur A."/>
            <person name="Murphy C."/>
            <person name="Neiman D."/>
            <person name="Pearson M."/>
            <person name="Priest M."/>
            <person name="Roberts A."/>
            <person name="Saif S."/>
            <person name="Shea T."/>
            <person name="Shenoy N."/>
            <person name="Sisk P."/>
            <person name="Stolte C."/>
            <person name="Sykes S."/>
            <person name="Wortman J."/>
            <person name="Nusbaum C."/>
            <person name="Birren B."/>
        </authorList>
    </citation>
    <scope>NUCLEOTIDE SEQUENCE [LARGE SCALE GENOMIC DNA]</scope>
    <source>
        <strain evidence="2">54008</strain>
    </source>
</reference>